<sequence length="138" mass="15897">MYRLMTLAIQSLQDLQPPCSTEDVTNGQVTQPLVNFSLGWSEEGSSQTEDWKNSPNKVKNQVTATQTGEDTLVLIDQAKEKRKRENVRHKRPVNRNRKLQRALLQRQKLKKAKWDEIEFTTDSETTSTSWTESTSDSE</sequence>
<evidence type="ECO:0000313" key="3">
    <source>
        <dbReference type="Proteomes" id="UP000115631"/>
    </source>
</evidence>
<dbReference type="KEGG" id="vg:41700470"/>
<evidence type="ECO:0000313" key="2">
    <source>
        <dbReference type="EMBL" id="AKN50612.1"/>
    </source>
</evidence>
<accession>A0A0H4AJM1</accession>
<dbReference type="EMBL" id="KR902501">
    <property type="protein sequence ID" value="AKN50612.1"/>
    <property type="molecule type" value="Genomic_DNA"/>
</dbReference>
<organism evidence="2 3">
    <name type="scientific">Torque teno equus virus 1</name>
    <dbReference type="NCBI Taxonomy" id="1673633"/>
    <lineage>
        <taxon>Viruses</taxon>
        <taxon>Monodnaviria</taxon>
        <taxon>Shotokuvirae</taxon>
        <taxon>Commensaviricota</taxon>
        <taxon>Cardeaviricetes</taxon>
        <taxon>Sanitavirales</taxon>
        <taxon>Anelloviridae</taxon>
        <taxon>Mutorquevirus</taxon>
        <taxon>Mutorquevirus equid1</taxon>
    </lineage>
</organism>
<proteinExistence type="predicted"/>
<dbReference type="Proteomes" id="UP000115631">
    <property type="component" value="Segment"/>
</dbReference>
<feature type="region of interest" description="Disordered" evidence="1">
    <location>
        <begin position="80"/>
        <end position="100"/>
    </location>
</feature>
<name>A0A0H4AJM1_9VIRU</name>
<feature type="region of interest" description="Disordered" evidence="1">
    <location>
        <begin position="115"/>
        <end position="138"/>
    </location>
</feature>
<feature type="compositionally biased region" description="Low complexity" evidence="1">
    <location>
        <begin position="120"/>
        <end position="138"/>
    </location>
</feature>
<dbReference type="RefSeq" id="YP_009552814.1">
    <property type="nucleotide sequence ID" value="NC_040668.1"/>
</dbReference>
<protein>
    <submittedName>
        <fullName evidence="2">Uncharacterized protein</fullName>
    </submittedName>
</protein>
<reference evidence="2 3" key="1">
    <citation type="journal article" date="2015" name="J. Gen. Virol.">
        <title>Exploring the virome of diseased horses.</title>
        <authorList>
            <person name="Li L."/>
            <person name="Giannitti F."/>
            <person name="Low J."/>
            <person name="Keyes C."/>
            <person name="Ullmann L.S."/>
            <person name="Deng X."/>
            <person name="Aleman M."/>
            <person name="Pesavento P.A."/>
            <person name="Pusterla N."/>
            <person name="Delwart E."/>
        </authorList>
    </citation>
    <scope>NUCLEOTIDE SEQUENCE [LARGE SCALE GENOMIC DNA]</scope>
    <source>
        <strain evidence="2">Horse 1</strain>
    </source>
</reference>
<keyword evidence="3" id="KW-1185">Reference proteome</keyword>
<dbReference type="GeneID" id="41700470"/>
<evidence type="ECO:0000256" key="1">
    <source>
        <dbReference type="SAM" id="MobiDB-lite"/>
    </source>
</evidence>